<evidence type="ECO:0008006" key="2">
    <source>
        <dbReference type="Google" id="ProtNLM"/>
    </source>
</evidence>
<organism evidence="1">
    <name type="scientific">Puccinia triticina (isolate 1-1 / race 1 (BBBD))</name>
    <name type="common">Brown leaf rust fungus</name>
    <dbReference type="NCBI Taxonomy" id="630390"/>
    <lineage>
        <taxon>Eukaryota</taxon>
        <taxon>Fungi</taxon>
        <taxon>Dikarya</taxon>
        <taxon>Basidiomycota</taxon>
        <taxon>Pucciniomycotina</taxon>
        <taxon>Pucciniomycetes</taxon>
        <taxon>Pucciniales</taxon>
        <taxon>Pucciniaceae</taxon>
        <taxon>Puccinia</taxon>
    </lineage>
</organism>
<dbReference type="OrthoDB" id="5592375at2759"/>
<dbReference type="SUPFAM" id="SSF53850">
    <property type="entry name" value="Periplasmic binding protein-like II"/>
    <property type="match status" value="1"/>
</dbReference>
<gene>
    <name evidence="1" type="ORF">PTTG_31190</name>
</gene>
<feature type="non-terminal residue" evidence="1">
    <location>
        <position position="147"/>
    </location>
</feature>
<dbReference type="Gene3D" id="3.40.190.10">
    <property type="entry name" value="Periplasmic binding protein-like II"/>
    <property type="match status" value="1"/>
</dbReference>
<accession>A0A180FVR2</accession>
<dbReference type="Pfam" id="PF03401">
    <property type="entry name" value="TctC"/>
    <property type="match status" value="1"/>
</dbReference>
<sequence length="147" mass="15260">LACINPQLYKNAKFDGVNDLPLVTPLGFVPIVLVVNPLVPVKTVAELIAYGRKQAGGLSYGSGGAGTPQHLSGEMFKAATGLNLMHVPYKGNMPALTDLMAGQIDVMFSPINSVASLIKAGKVRAIAAAGARRMADFPDLPTIAESG</sequence>
<dbReference type="Gene3D" id="3.40.190.150">
    <property type="entry name" value="Bordetella uptake gene, domain 1"/>
    <property type="match status" value="1"/>
</dbReference>
<dbReference type="PANTHER" id="PTHR42928:SF5">
    <property type="entry name" value="BLR1237 PROTEIN"/>
    <property type="match status" value="1"/>
</dbReference>
<proteinExistence type="predicted"/>
<name>A0A180FVR2_PUCT1</name>
<reference evidence="1" key="1">
    <citation type="submission" date="2009-11" db="EMBL/GenBank/DDBJ databases">
        <authorList>
            <consortium name="The Broad Institute Genome Sequencing Platform"/>
            <person name="Ward D."/>
            <person name="Feldgarden M."/>
            <person name="Earl A."/>
            <person name="Young S.K."/>
            <person name="Zeng Q."/>
            <person name="Koehrsen M."/>
            <person name="Alvarado L."/>
            <person name="Berlin A."/>
            <person name="Bochicchio J."/>
            <person name="Borenstein D."/>
            <person name="Chapman S.B."/>
            <person name="Chen Z."/>
            <person name="Engels R."/>
            <person name="Freedman E."/>
            <person name="Gellesch M."/>
            <person name="Goldberg J."/>
            <person name="Griggs A."/>
            <person name="Gujja S."/>
            <person name="Heilman E."/>
            <person name="Heiman D."/>
            <person name="Hepburn T."/>
            <person name="Howarth C."/>
            <person name="Jen D."/>
            <person name="Larson L."/>
            <person name="Lewis B."/>
            <person name="Mehta T."/>
            <person name="Park D."/>
            <person name="Pearson M."/>
            <person name="Roberts A."/>
            <person name="Saif S."/>
            <person name="Shea T."/>
            <person name="Shenoy N."/>
            <person name="Sisk P."/>
            <person name="Stolte C."/>
            <person name="Sykes S."/>
            <person name="Thomson T."/>
            <person name="Walk T."/>
            <person name="White J."/>
            <person name="Yandava C."/>
            <person name="Izard J."/>
            <person name="Baranova O.V."/>
            <person name="Blanton J.M."/>
            <person name="Tanner A.C."/>
            <person name="Dewhirst F.E."/>
            <person name="Haas B."/>
            <person name="Nusbaum C."/>
            <person name="Birren B."/>
        </authorList>
    </citation>
    <scope>NUCLEOTIDE SEQUENCE [LARGE SCALE GENOMIC DNA]</scope>
    <source>
        <strain evidence="1">1-1 BBBD Race 1</strain>
    </source>
</reference>
<protein>
    <recommendedName>
        <fullName evidence="2">Tripartite tricarboxylate transporter substrate binding protein</fullName>
    </recommendedName>
</protein>
<dbReference type="AlphaFoldDB" id="A0A180FVR2"/>
<comment type="caution">
    <text evidence="1">The sequence shown here is derived from an EMBL/GenBank/DDBJ whole genome shotgun (WGS) entry which is preliminary data.</text>
</comment>
<dbReference type="STRING" id="630390.A0A180FVR2"/>
<dbReference type="PANTHER" id="PTHR42928">
    <property type="entry name" value="TRICARBOXYLATE-BINDING PROTEIN"/>
    <property type="match status" value="1"/>
</dbReference>
<dbReference type="VEuPathDB" id="FungiDB:PTTG_31190"/>
<dbReference type="EMBL" id="ADAS02014794">
    <property type="protein sequence ID" value="OAV84560.1"/>
    <property type="molecule type" value="Genomic_DNA"/>
</dbReference>
<feature type="non-terminal residue" evidence="1">
    <location>
        <position position="1"/>
    </location>
</feature>
<dbReference type="InterPro" id="IPR005064">
    <property type="entry name" value="BUG"/>
</dbReference>
<evidence type="ECO:0000313" key="1">
    <source>
        <dbReference type="EMBL" id="OAV84560.1"/>
    </source>
</evidence>
<reference evidence="1" key="2">
    <citation type="submission" date="2016-05" db="EMBL/GenBank/DDBJ databases">
        <title>Comparative analysis highlights variable genome content of wheat rusts and divergence of the mating loci.</title>
        <authorList>
            <person name="Cuomo C.A."/>
            <person name="Bakkeren G."/>
            <person name="Szabo L."/>
            <person name="Khalil H."/>
            <person name="Joly D."/>
            <person name="Goldberg J."/>
            <person name="Young S."/>
            <person name="Zeng Q."/>
            <person name="Fellers J."/>
        </authorList>
    </citation>
    <scope>NUCLEOTIDE SEQUENCE [LARGE SCALE GENOMIC DNA]</scope>
    <source>
        <strain evidence="1">1-1 BBBD Race 1</strain>
    </source>
</reference>
<dbReference type="InterPro" id="IPR042100">
    <property type="entry name" value="Bug_dom1"/>
</dbReference>